<accession>A0A8T2BEQ4</accession>
<dbReference type="Pfam" id="PF01419">
    <property type="entry name" value="Jacalin"/>
    <property type="match status" value="3"/>
</dbReference>
<dbReference type="SMART" id="SM00915">
    <property type="entry name" value="Jacalin"/>
    <property type="match status" value="3"/>
</dbReference>
<keyword evidence="5" id="KW-1185">Reference proteome</keyword>
<comment type="subcellular location">
    <subcellularLocation>
        <location evidence="2">Secreted</location>
        <location evidence="2">Extracellular space</location>
        <location evidence="2">Apoplast</location>
    </subcellularLocation>
</comment>
<reference evidence="4 5" key="1">
    <citation type="submission" date="2020-12" db="EMBL/GenBank/DDBJ databases">
        <title>Concerted genomic and epigenomic changes stabilize Arabidopsis allopolyploids.</title>
        <authorList>
            <person name="Chen Z."/>
        </authorList>
    </citation>
    <scope>NUCLEOTIDE SEQUENCE [LARGE SCALE GENOMIC DNA]</scope>
    <source>
        <strain evidence="4">Allo738</strain>
        <tissue evidence="4">Leaf</tissue>
    </source>
</reference>
<comment type="similarity">
    <text evidence="2">Belongs to the plant dirigent protein family.</text>
</comment>
<keyword evidence="1" id="KW-0430">Lectin</keyword>
<evidence type="ECO:0000256" key="2">
    <source>
        <dbReference type="RuleBase" id="RU363099"/>
    </source>
</evidence>
<dbReference type="GO" id="GO:0048046">
    <property type="term" value="C:apoplast"/>
    <property type="evidence" value="ECO:0007669"/>
    <property type="project" value="UniProtKB-SubCell"/>
</dbReference>
<dbReference type="InterPro" id="IPR001229">
    <property type="entry name" value="Jacalin-like_lectin_dom"/>
</dbReference>
<dbReference type="InterPro" id="IPR004265">
    <property type="entry name" value="Dirigent"/>
</dbReference>
<feature type="domain" description="Jacalin-type lectin" evidence="3">
    <location>
        <begin position="46"/>
        <end position="210"/>
    </location>
</feature>
<dbReference type="PROSITE" id="PS51752">
    <property type="entry name" value="JACALIN_LECTIN"/>
    <property type="match status" value="1"/>
</dbReference>
<dbReference type="Proteomes" id="UP000694240">
    <property type="component" value="Chromosome 7"/>
</dbReference>
<evidence type="ECO:0000256" key="1">
    <source>
        <dbReference type="ARBA" id="ARBA00022734"/>
    </source>
</evidence>
<name>A0A8T2BEQ4_9BRAS</name>
<dbReference type="PANTHER" id="PTHR47293">
    <property type="entry name" value="JACALIN-RELATED LECTIN 3"/>
    <property type="match status" value="1"/>
</dbReference>
<evidence type="ECO:0000313" key="5">
    <source>
        <dbReference type="Proteomes" id="UP000694240"/>
    </source>
</evidence>
<comment type="function">
    <text evidence="2">Dirigent proteins impart stereoselectivity on the phenoxy radical-coupling reaction, yielding optically active lignans from two molecules of coniferyl alcohol in the biosynthesis of lignans, flavonolignans, and alkaloids and thus plays a central role in plant secondary metabolism.</text>
</comment>
<keyword evidence="2" id="KW-0052">Apoplast</keyword>
<dbReference type="AlphaFoldDB" id="A0A8T2BEQ4"/>
<keyword evidence="2" id="KW-0964">Secreted</keyword>
<dbReference type="EMBL" id="JAEFBK010000007">
    <property type="protein sequence ID" value="KAG7585335.1"/>
    <property type="molecule type" value="Genomic_DNA"/>
</dbReference>
<sequence>MSLISSLPHDTKFEIDHLNEEYLVSIEGYYDIATRIIQALEYKTNITTFDMMGYEKGRKFSLGANKNKIIGFHGYAEKSLNSLGVYFTTNTSNKLDFQAAVRYIRFKNDNGGKVEKTHRRRYVDHEKEFVLDYPNEFIMCVEGSMRVNRTSSRWITLLTFKTSKGRTSPVYWQVSNDSKFVLEEKGNALVGFYGWSDTGSLNALGAYYRPIPLAPAAIKLEAKGGDGGASWDDSDARMVYGDDHGNKTLFDDKEFELNYPIEYVTSVEGSYEGVITMLRFKTNNQTFPDIGVGQHLVSYFTRLITRLLDSMENQPQNPLKSSSSVSTMASFLSFFLLSFLTLALVLNSVTGKTLESNFLHHKKEKLTHFKVYWHDIVTGQDPSSVSIMNPPKNYTGATGHIQRRLLMDMNFAILDGKYNGSTITVFGRNSVFDKVREMPVIGGSGLFRFARGYVQARTHEFNLKTGNAIVEYNCYVLHY</sequence>
<dbReference type="Pfam" id="PF03018">
    <property type="entry name" value="Dirigent"/>
    <property type="match status" value="1"/>
</dbReference>
<comment type="subunit">
    <text evidence="2">Homodimer.</text>
</comment>
<proteinExistence type="inferred from homology"/>
<gene>
    <name evidence="4" type="ORF">ISN45_Aa02g006950</name>
</gene>
<evidence type="ECO:0000313" key="4">
    <source>
        <dbReference type="EMBL" id="KAG7585335.1"/>
    </source>
</evidence>
<protein>
    <recommendedName>
        <fullName evidence="2">Dirigent protein</fullName>
    </recommendedName>
</protein>
<dbReference type="PANTHER" id="PTHR47293:SF58">
    <property type="entry name" value="JACALIN-RELATED LECTIN 22-RELATED"/>
    <property type="match status" value="1"/>
</dbReference>
<organism evidence="4 5">
    <name type="scientific">Arabidopsis thaliana x Arabidopsis arenosa</name>
    <dbReference type="NCBI Taxonomy" id="1240361"/>
    <lineage>
        <taxon>Eukaryota</taxon>
        <taxon>Viridiplantae</taxon>
        <taxon>Streptophyta</taxon>
        <taxon>Embryophyta</taxon>
        <taxon>Tracheophyta</taxon>
        <taxon>Spermatophyta</taxon>
        <taxon>Magnoliopsida</taxon>
        <taxon>eudicotyledons</taxon>
        <taxon>Gunneridae</taxon>
        <taxon>Pentapetalae</taxon>
        <taxon>rosids</taxon>
        <taxon>malvids</taxon>
        <taxon>Brassicales</taxon>
        <taxon>Brassicaceae</taxon>
        <taxon>Camelineae</taxon>
        <taxon>Arabidopsis</taxon>
    </lineage>
</organism>
<evidence type="ECO:0000259" key="3">
    <source>
        <dbReference type="PROSITE" id="PS51752"/>
    </source>
</evidence>
<dbReference type="GO" id="GO:0030246">
    <property type="term" value="F:carbohydrate binding"/>
    <property type="evidence" value="ECO:0007669"/>
    <property type="project" value="UniProtKB-KW"/>
</dbReference>
<comment type="caution">
    <text evidence="4">The sequence shown here is derived from an EMBL/GenBank/DDBJ whole genome shotgun (WGS) entry which is preliminary data.</text>
</comment>